<dbReference type="Proteomes" id="UP001549920">
    <property type="component" value="Unassembled WGS sequence"/>
</dbReference>
<sequence length="293" mass="33291">MNERKILLFILSVIAYCMYSVHMWFMKENGETNTALNEQPEIIPENVTEENIPSPIEPEAKRDVKTKVIPLFIKDACSILQIFTEKPTEVKLKQKKMENLDSNSHAVTVIGITVFLLVLTVNAIMDVLKVKEEERARLKLNPDGERRQSLAEFANKKTLRRESSKFGLQLFQIAESFVSNGNGDEKKVERRQTRPYTRGDSTNSYLSERKPQSEGSAPASISEGSSAEPRLVKRQSVAKLFGARPVPMVRRSSFPVLPLNPEVQALMLGHRQASFDSDDEDGKGRRVRIIRRY</sequence>
<keyword evidence="2" id="KW-1133">Transmembrane helix</keyword>
<feature type="region of interest" description="Disordered" evidence="1">
    <location>
        <begin position="182"/>
        <end position="230"/>
    </location>
</feature>
<protein>
    <submittedName>
        <fullName evidence="3">Uncharacterized protein</fullName>
    </submittedName>
</protein>
<evidence type="ECO:0000256" key="1">
    <source>
        <dbReference type="SAM" id="MobiDB-lite"/>
    </source>
</evidence>
<feature type="compositionally biased region" description="Basic and acidic residues" evidence="1">
    <location>
        <begin position="183"/>
        <end position="192"/>
    </location>
</feature>
<feature type="transmembrane region" description="Helical" evidence="2">
    <location>
        <begin position="7"/>
        <end position="25"/>
    </location>
</feature>
<keyword evidence="4" id="KW-1185">Reference proteome</keyword>
<dbReference type="EMBL" id="JBEUOH010000009">
    <property type="protein sequence ID" value="KAL0883338.1"/>
    <property type="molecule type" value="Genomic_DNA"/>
</dbReference>
<keyword evidence="2" id="KW-0812">Transmembrane</keyword>
<proteinExistence type="predicted"/>
<evidence type="ECO:0000313" key="3">
    <source>
        <dbReference type="EMBL" id="KAL0883338.1"/>
    </source>
</evidence>
<reference evidence="3 4" key="1">
    <citation type="submission" date="2024-06" db="EMBL/GenBank/DDBJ databases">
        <title>A chromosome-level genome assembly of beet webworm, Loxostege sticticalis.</title>
        <authorList>
            <person name="Zhang Y."/>
        </authorList>
    </citation>
    <scope>NUCLEOTIDE SEQUENCE [LARGE SCALE GENOMIC DNA]</scope>
    <source>
        <strain evidence="3">AQ026</strain>
        <tissue evidence="3">Whole body</tissue>
    </source>
</reference>
<comment type="caution">
    <text evidence="3">The sequence shown here is derived from an EMBL/GenBank/DDBJ whole genome shotgun (WGS) entry which is preliminary data.</text>
</comment>
<name>A0ABR3I3N5_LOXSC</name>
<gene>
    <name evidence="3" type="ORF">ABMA27_016745</name>
</gene>
<accession>A0ABR3I3N5</accession>
<keyword evidence="2" id="KW-0472">Membrane</keyword>
<organism evidence="3 4">
    <name type="scientific">Loxostege sticticalis</name>
    <name type="common">Beet webworm moth</name>
    <dbReference type="NCBI Taxonomy" id="481309"/>
    <lineage>
        <taxon>Eukaryota</taxon>
        <taxon>Metazoa</taxon>
        <taxon>Ecdysozoa</taxon>
        <taxon>Arthropoda</taxon>
        <taxon>Hexapoda</taxon>
        <taxon>Insecta</taxon>
        <taxon>Pterygota</taxon>
        <taxon>Neoptera</taxon>
        <taxon>Endopterygota</taxon>
        <taxon>Lepidoptera</taxon>
        <taxon>Glossata</taxon>
        <taxon>Ditrysia</taxon>
        <taxon>Pyraloidea</taxon>
        <taxon>Crambidae</taxon>
        <taxon>Pyraustinae</taxon>
        <taxon>Loxostege</taxon>
    </lineage>
</organism>
<evidence type="ECO:0000313" key="4">
    <source>
        <dbReference type="Proteomes" id="UP001549920"/>
    </source>
</evidence>
<evidence type="ECO:0000256" key="2">
    <source>
        <dbReference type="SAM" id="Phobius"/>
    </source>
</evidence>
<feature type="transmembrane region" description="Helical" evidence="2">
    <location>
        <begin position="106"/>
        <end position="128"/>
    </location>
</feature>